<evidence type="ECO:0000313" key="13">
    <source>
        <dbReference type="EMBL" id="KAK8489687.1"/>
    </source>
</evidence>
<dbReference type="InterPro" id="IPR012999">
    <property type="entry name" value="Pyr_OxRdtase_I_AS"/>
</dbReference>
<keyword evidence="8 9" id="KW-0676">Redox-active center</keyword>
<evidence type="ECO:0000256" key="9">
    <source>
        <dbReference type="RuleBase" id="RU003691"/>
    </source>
</evidence>
<dbReference type="PRINTS" id="PR00411">
    <property type="entry name" value="PNDRDTASEI"/>
</dbReference>
<evidence type="ECO:0000259" key="12">
    <source>
        <dbReference type="Pfam" id="PF07992"/>
    </source>
</evidence>
<dbReference type="InterPro" id="IPR004099">
    <property type="entry name" value="Pyr_nucl-diS_OxRdtase_dimer"/>
</dbReference>
<evidence type="ECO:0000256" key="10">
    <source>
        <dbReference type="SAM" id="MobiDB-lite"/>
    </source>
</evidence>
<sequence>MHSTSALSFSQATSLPTTNYAFHSHSAVNLRFCGLRRQAFGFSFSTHSTSTRLRLSTRAHSYKISASDGNNGTPPKSFDYDLIIIGAGVGGHGAALHAVDKGLKTAIIEGDVVGGTCVNRGCVPSKALLAVSGRMRELQSEHHMKALGLQVSAAGYDRQAVADHANNLASKIRNNLTNSMKALGVDILTGFGTIVGPQKVKYGKVGSTDTLVTAKDIIIATGSVPFVPKGIEVDGKTVITSDHALKLEFVPDWVAIVGSGYIGLEFSDVYTALGSEVTFIEALDQLMPGFDPEIGKLAQRVLINPRKIDYHTGVFATKITPARDGKPVIIELTDAKTKEQKDTLEVDAALIATGRAPFTNGLGLENINVLTQRGFVPVDERMRVIDANGNQVPHLYCIGDANGKMMLAHAASAQGISVVEQVTGRDHVLNHLSIPAACFTHPEISMVGLTEPQAREKAEKEGFEVSVAKTSFKANTKALAENEGEGLAKLIYRPDNGEILGVHIFGLHAADLIHEASNAIALGTRIQDIKFAVHAHPTLSEVIDELFKSAKVKAPASTSTSTSTSSPVTEPVSA</sequence>
<dbReference type="PIRSF" id="PIRSF000350">
    <property type="entry name" value="Mercury_reductase_MerA"/>
    <property type="match status" value="1"/>
</dbReference>
<dbReference type="InterPro" id="IPR023753">
    <property type="entry name" value="FAD/NAD-binding_dom"/>
</dbReference>
<keyword evidence="3 9" id="KW-0285">Flavoprotein</keyword>
<dbReference type="EMBL" id="JBBPBN010000305">
    <property type="protein sequence ID" value="KAK8489687.1"/>
    <property type="molecule type" value="Genomic_DNA"/>
</dbReference>
<comment type="caution">
    <text evidence="13">The sequence shown here is derived from an EMBL/GenBank/DDBJ whole genome shotgun (WGS) entry which is preliminary data.</text>
</comment>
<evidence type="ECO:0000256" key="3">
    <source>
        <dbReference type="ARBA" id="ARBA00022630"/>
    </source>
</evidence>
<dbReference type="PANTHER" id="PTHR22912:SF216">
    <property type="entry name" value="DIHYDROLIPOYL DEHYDROGENASE 2, CHLOROPLASTIC-LIKE ISOFORM X1"/>
    <property type="match status" value="1"/>
</dbReference>
<dbReference type="Pfam" id="PF07992">
    <property type="entry name" value="Pyr_redox_2"/>
    <property type="match status" value="1"/>
</dbReference>
<evidence type="ECO:0000256" key="1">
    <source>
        <dbReference type="ARBA" id="ARBA00001974"/>
    </source>
</evidence>
<evidence type="ECO:0000256" key="5">
    <source>
        <dbReference type="ARBA" id="ARBA00023002"/>
    </source>
</evidence>
<evidence type="ECO:0000256" key="6">
    <source>
        <dbReference type="ARBA" id="ARBA00023027"/>
    </source>
</evidence>
<dbReference type="PROSITE" id="PS00076">
    <property type="entry name" value="PYRIDINE_REDOX_1"/>
    <property type="match status" value="1"/>
</dbReference>
<keyword evidence="5 9" id="KW-0560">Oxidoreductase</keyword>
<dbReference type="InterPro" id="IPR036188">
    <property type="entry name" value="FAD/NAD-bd_sf"/>
</dbReference>
<evidence type="ECO:0000256" key="4">
    <source>
        <dbReference type="ARBA" id="ARBA00022827"/>
    </source>
</evidence>
<organism evidence="13 14">
    <name type="scientific">Hibiscus sabdariffa</name>
    <name type="common">roselle</name>
    <dbReference type="NCBI Taxonomy" id="183260"/>
    <lineage>
        <taxon>Eukaryota</taxon>
        <taxon>Viridiplantae</taxon>
        <taxon>Streptophyta</taxon>
        <taxon>Embryophyta</taxon>
        <taxon>Tracheophyta</taxon>
        <taxon>Spermatophyta</taxon>
        <taxon>Magnoliopsida</taxon>
        <taxon>eudicotyledons</taxon>
        <taxon>Gunneridae</taxon>
        <taxon>Pentapetalae</taxon>
        <taxon>rosids</taxon>
        <taxon>malvids</taxon>
        <taxon>Malvales</taxon>
        <taxon>Malvaceae</taxon>
        <taxon>Malvoideae</taxon>
        <taxon>Hibiscus</taxon>
    </lineage>
</organism>
<reference evidence="13 14" key="1">
    <citation type="journal article" date="2024" name="G3 (Bethesda)">
        <title>Genome assembly of Hibiscus sabdariffa L. provides insights into metabolisms of medicinal natural products.</title>
        <authorList>
            <person name="Kim T."/>
        </authorList>
    </citation>
    <scope>NUCLEOTIDE SEQUENCE [LARGE SCALE GENOMIC DNA]</scope>
    <source>
        <strain evidence="13">TK-2024</strain>
        <tissue evidence="13">Old leaves</tissue>
    </source>
</reference>
<dbReference type="SUPFAM" id="SSF51905">
    <property type="entry name" value="FAD/NAD(P)-binding domain"/>
    <property type="match status" value="1"/>
</dbReference>
<accession>A0ABR2AAA3</accession>
<feature type="domain" description="FAD/NAD(P)-binding" evidence="12">
    <location>
        <begin position="80"/>
        <end position="415"/>
    </location>
</feature>
<dbReference type="Gene3D" id="3.30.390.30">
    <property type="match status" value="1"/>
</dbReference>
<dbReference type="InterPro" id="IPR050151">
    <property type="entry name" value="Class-I_Pyr_Nuc-Dis_Oxidored"/>
</dbReference>
<protein>
    <recommendedName>
        <fullName evidence="15">Dihydrolipoyl dehydrogenase</fullName>
    </recommendedName>
</protein>
<gene>
    <name evidence="13" type="ORF">V6N11_046270</name>
</gene>
<dbReference type="SUPFAM" id="SSF55424">
    <property type="entry name" value="FAD/NAD-linked reductases, dimerisation (C-terminal) domain"/>
    <property type="match status" value="1"/>
</dbReference>
<dbReference type="Gene3D" id="3.50.50.60">
    <property type="entry name" value="FAD/NAD(P)-binding domain"/>
    <property type="match status" value="2"/>
</dbReference>
<dbReference type="Pfam" id="PF02852">
    <property type="entry name" value="Pyr_redox_dim"/>
    <property type="match status" value="1"/>
</dbReference>
<name>A0ABR2AAA3_9ROSI</name>
<evidence type="ECO:0000313" key="14">
    <source>
        <dbReference type="Proteomes" id="UP001396334"/>
    </source>
</evidence>
<comment type="cofactor">
    <cofactor evidence="1">
        <name>FAD</name>
        <dbReference type="ChEBI" id="CHEBI:57692"/>
    </cofactor>
</comment>
<evidence type="ECO:0000256" key="8">
    <source>
        <dbReference type="ARBA" id="ARBA00023284"/>
    </source>
</evidence>
<feature type="domain" description="Pyridine nucleotide-disulphide oxidoreductase dimerisation" evidence="11">
    <location>
        <begin position="434"/>
        <end position="545"/>
    </location>
</feature>
<proteinExistence type="inferred from homology"/>
<evidence type="ECO:0000259" key="11">
    <source>
        <dbReference type="Pfam" id="PF02852"/>
    </source>
</evidence>
<comment type="similarity">
    <text evidence="2 9">Belongs to the class-I pyridine nucleotide-disulfide oxidoreductase family.</text>
</comment>
<keyword evidence="14" id="KW-1185">Reference proteome</keyword>
<keyword evidence="4 9" id="KW-0274">FAD</keyword>
<dbReference type="InterPro" id="IPR016156">
    <property type="entry name" value="FAD/NAD-linked_Rdtase_dimer_sf"/>
</dbReference>
<keyword evidence="6" id="KW-0520">NAD</keyword>
<feature type="region of interest" description="Disordered" evidence="10">
    <location>
        <begin position="554"/>
        <end position="574"/>
    </location>
</feature>
<keyword evidence="7" id="KW-1015">Disulfide bond</keyword>
<evidence type="ECO:0000256" key="7">
    <source>
        <dbReference type="ARBA" id="ARBA00023157"/>
    </source>
</evidence>
<dbReference type="Proteomes" id="UP001396334">
    <property type="component" value="Unassembled WGS sequence"/>
</dbReference>
<dbReference type="InterPro" id="IPR001100">
    <property type="entry name" value="Pyr_nuc-diS_OxRdtase"/>
</dbReference>
<dbReference type="PRINTS" id="PR00368">
    <property type="entry name" value="FADPNR"/>
</dbReference>
<dbReference type="PANTHER" id="PTHR22912">
    <property type="entry name" value="DISULFIDE OXIDOREDUCTASE"/>
    <property type="match status" value="1"/>
</dbReference>
<evidence type="ECO:0000256" key="2">
    <source>
        <dbReference type="ARBA" id="ARBA00007532"/>
    </source>
</evidence>
<evidence type="ECO:0008006" key="15">
    <source>
        <dbReference type="Google" id="ProtNLM"/>
    </source>
</evidence>